<dbReference type="Gene3D" id="3.40.30.10">
    <property type="entry name" value="Glutaredoxin"/>
    <property type="match status" value="1"/>
</dbReference>
<dbReference type="EMBL" id="CP098808">
    <property type="protein sequence ID" value="USJ26176.1"/>
    <property type="molecule type" value="Genomic_DNA"/>
</dbReference>
<dbReference type="OrthoDB" id="9803562at2"/>
<reference evidence="4" key="1">
    <citation type="submission" date="2022-06" db="EMBL/GenBank/DDBJ databases">
        <title>Physiological and biochemical characterization and genomic elucidation of a strain of the genus Ensifer adhaerens M8 that combines arsenic oxidation and chromium reduction.</title>
        <authorList>
            <person name="Li X."/>
            <person name="Yu c."/>
        </authorList>
    </citation>
    <scope>NUCLEOTIDE SEQUENCE</scope>
    <source>
        <strain evidence="4">M8</strain>
        <plasmid evidence="4">pA</plasmid>
    </source>
</reference>
<dbReference type="PANTHER" id="PTHR44051:SF22">
    <property type="entry name" value="DISULFIDE-BOND OXIDOREDUCTASE YGHU"/>
    <property type="match status" value="1"/>
</dbReference>
<name>A0A9Q8YCU2_ENSAD</name>
<dbReference type="CDD" id="cd03048">
    <property type="entry name" value="GST_N_Ure2p_like"/>
    <property type="match status" value="1"/>
</dbReference>
<organism evidence="4 6">
    <name type="scientific">Ensifer adhaerens</name>
    <name type="common">Sinorhizobium morelense</name>
    <dbReference type="NCBI Taxonomy" id="106592"/>
    <lineage>
        <taxon>Bacteria</taxon>
        <taxon>Pseudomonadati</taxon>
        <taxon>Pseudomonadota</taxon>
        <taxon>Alphaproteobacteria</taxon>
        <taxon>Hyphomicrobiales</taxon>
        <taxon>Rhizobiaceae</taxon>
        <taxon>Sinorhizobium/Ensifer group</taxon>
        <taxon>Ensifer</taxon>
    </lineage>
</organism>
<dbReference type="PROSITE" id="PS50404">
    <property type="entry name" value="GST_NTER"/>
    <property type="match status" value="1"/>
</dbReference>
<dbReference type="Pfam" id="PF13410">
    <property type="entry name" value="GST_C_2"/>
    <property type="match status" value="1"/>
</dbReference>
<dbReference type="Proteomes" id="UP001055460">
    <property type="component" value="Plasmid pA"/>
</dbReference>
<dbReference type="PROSITE" id="PS50405">
    <property type="entry name" value="GST_CTER"/>
    <property type="match status" value="1"/>
</dbReference>
<keyword evidence="4" id="KW-0614">Plasmid</keyword>
<dbReference type="InterPro" id="IPR036282">
    <property type="entry name" value="Glutathione-S-Trfase_C_sf"/>
</dbReference>
<evidence type="ECO:0000313" key="5">
    <source>
        <dbReference type="EMBL" id="WFP93564.1"/>
    </source>
</evidence>
<geneLocation type="plasmid" evidence="5 7">
    <name>unnamedA</name>
</geneLocation>
<dbReference type="NCBIfam" id="NF008731">
    <property type="entry name" value="PRK11752.1"/>
    <property type="match status" value="1"/>
</dbReference>
<keyword evidence="7" id="KW-1185">Reference proteome</keyword>
<dbReference type="KEGG" id="eah:FA04_19925"/>
<dbReference type="Proteomes" id="UP001214094">
    <property type="component" value="Plasmid unnamedA"/>
</dbReference>
<protein>
    <submittedName>
        <fullName evidence="4">Glutathione-dependent disulfide-bond oxidoreductase</fullName>
    </submittedName>
</protein>
<dbReference type="SUPFAM" id="SSF52833">
    <property type="entry name" value="Thioredoxin-like"/>
    <property type="match status" value="1"/>
</dbReference>
<dbReference type="InterPro" id="IPR036249">
    <property type="entry name" value="Thioredoxin-like_sf"/>
</dbReference>
<dbReference type="EMBL" id="CP121309">
    <property type="protein sequence ID" value="WFP93564.1"/>
    <property type="molecule type" value="Genomic_DNA"/>
</dbReference>
<reference evidence="5 7" key="2">
    <citation type="submission" date="2023-03" db="EMBL/GenBank/DDBJ databases">
        <title>Comparative genome and transcriptome analysis combination mining strategies for increasing vitamin B12 production of Ensifer adhaerens strain.</title>
        <authorList>
            <person name="Yongheng L."/>
        </authorList>
    </citation>
    <scope>NUCLEOTIDE SEQUENCE [LARGE SCALE GENOMIC DNA]</scope>
    <source>
        <strain evidence="5 7">Casida A-T305</strain>
        <plasmid evidence="5 7">unnamedA</plasmid>
    </source>
</reference>
<dbReference type="InterPro" id="IPR010987">
    <property type="entry name" value="Glutathione-S-Trfase_C-like"/>
</dbReference>
<evidence type="ECO:0000256" key="1">
    <source>
        <dbReference type="SAM" id="MobiDB-lite"/>
    </source>
</evidence>
<feature type="region of interest" description="Disordered" evidence="1">
    <location>
        <begin position="273"/>
        <end position="304"/>
    </location>
</feature>
<dbReference type="PANTHER" id="PTHR44051">
    <property type="entry name" value="GLUTATHIONE S-TRANSFERASE-RELATED"/>
    <property type="match status" value="1"/>
</dbReference>
<dbReference type="SFLD" id="SFLDG01151">
    <property type="entry name" value="Main.2:_Nu-like"/>
    <property type="match status" value="1"/>
</dbReference>
<evidence type="ECO:0000313" key="6">
    <source>
        <dbReference type="Proteomes" id="UP001055460"/>
    </source>
</evidence>
<dbReference type="GeneID" id="29521945"/>
<sequence length="304" mass="33701">MTEKSPADNFPAGYDVPKVWTWDKGNGGAFASINRPTAGATRDQDLPVGKHPLQLYSLATPNGVKVTIMLEELLAAGHKDAEYDAWPIRIGDGDQFGSGFVDVNPNSKIPALMDHAPKGGGAPVRVFESASILTYLAEKFGAFLPSELRARTETLNWLFWQMGSAPFLGGGFGHFYAYAPMKIKYAIDRYAMEVKRQLDVLDRHLAENRFLAGSEYTIADMATWPWYGNLALGQVYGDAGTFLEVQSYEHVQRWTAEIAARPAVKRGRMVNRLSGNPSEQLHERHDASDFDTKTEDKIVEKQTA</sequence>
<feature type="domain" description="GST C-terminal" evidence="3">
    <location>
        <begin position="147"/>
        <end position="278"/>
    </location>
</feature>
<accession>A0A9Q8YCU2</accession>
<geneLocation type="plasmid" evidence="4 6">
    <name>pA</name>
</geneLocation>
<dbReference type="Gene3D" id="1.20.1050.10">
    <property type="match status" value="1"/>
</dbReference>
<evidence type="ECO:0000313" key="7">
    <source>
        <dbReference type="Proteomes" id="UP001214094"/>
    </source>
</evidence>
<evidence type="ECO:0000313" key="4">
    <source>
        <dbReference type="EMBL" id="USJ26176.1"/>
    </source>
</evidence>
<gene>
    <name evidence="4" type="primary">yghU</name>
    <name evidence="4" type="ORF">NE863_19595</name>
    <name evidence="5" type="ORF">P4B07_20175</name>
</gene>
<feature type="compositionally biased region" description="Basic and acidic residues" evidence="1">
    <location>
        <begin position="280"/>
        <end position="304"/>
    </location>
</feature>
<dbReference type="RefSeq" id="WP_034787644.1">
    <property type="nucleotide sequence ID" value="NZ_CAXURO020000002.1"/>
</dbReference>
<dbReference type="SFLD" id="SFLDG00358">
    <property type="entry name" value="Main_(cytGST)"/>
    <property type="match status" value="1"/>
</dbReference>
<dbReference type="SUPFAM" id="SSF47616">
    <property type="entry name" value="GST C-terminal domain-like"/>
    <property type="match status" value="1"/>
</dbReference>
<dbReference type="InterPro" id="IPR040079">
    <property type="entry name" value="Glutathione_S-Trfase"/>
</dbReference>
<proteinExistence type="predicted"/>
<feature type="domain" description="GST N-terminal" evidence="2">
    <location>
        <begin position="54"/>
        <end position="144"/>
    </location>
</feature>
<evidence type="ECO:0000259" key="2">
    <source>
        <dbReference type="PROSITE" id="PS50404"/>
    </source>
</evidence>
<dbReference type="CDD" id="cd10292">
    <property type="entry name" value="GST_C_YghU_like"/>
    <property type="match status" value="1"/>
</dbReference>
<dbReference type="SFLD" id="SFLDS00019">
    <property type="entry name" value="Glutathione_Transferase_(cytos"/>
    <property type="match status" value="1"/>
</dbReference>
<dbReference type="Pfam" id="PF13409">
    <property type="entry name" value="GST_N_2"/>
    <property type="match status" value="1"/>
</dbReference>
<evidence type="ECO:0000259" key="3">
    <source>
        <dbReference type="PROSITE" id="PS50405"/>
    </source>
</evidence>
<dbReference type="AlphaFoldDB" id="A0A9Q8YCU2"/>
<dbReference type="InterPro" id="IPR004045">
    <property type="entry name" value="Glutathione_S-Trfase_N"/>
</dbReference>